<protein>
    <submittedName>
        <fullName evidence="1">Uncharacterized protein</fullName>
    </submittedName>
</protein>
<reference evidence="1" key="1">
    <citation type="submission" date="2012-12" db="EMBL/GenBank/DDBJ databases">
        <authorList>
            <person name="Pethick F.E."/>
            <person name="MacFadyen A.C."/>
            <person name="Tang Z."/>
            <person name="Sangal V."/>
            <person name="Tze-Tze L."/>
            <person name="Chu J."/>
            <person name="Guo M."/>
            <person name="Kirby R."/>
            <person name="Hoskisson P.A."/>
            <person name="Herron P.R."/>
            <person name="Hunter I.S."/>
        </authorList>
    </citation>
    <scope>NUCLEOTIDE SEQUENCE</scope>
    <source>
        <strain evidence="1">ATCC 10970</strain>
    </source>
</reference>
<accession>A0A8A1UDP5</accession>
<dbReference type="Proteomes" id="UP000011074">
    <property type="component" value="Chromosome"/>
</dbReference>
<dbReference type="RefSeq" id="WP_030183688.1">
    <property type="nucleotide sequence ID" value="NZ_CP048261.1"/>
</dbReference>
<proteinExistence type="predicted"/>
<reference evidence="1" key="3">
    <citation type="journal article" date="2021" name="bioRxiv">
        <title>Bilateral symmetry of linear streptomycete chromosomes.</title>
        <authorList>
            <person name="Algora-Gallardo L."/>
            <person name="Schniete J.K."/>
            <person name="Mark D.R."/>
            <person name="Hunter I.S."/>
            <person name="Herron P.R."/>
        </authorList>
    </citation>
    <scope>NUCLEOTIDE SEQUENCE</scope>
    <source>
        <strain evidence="1">ATCC 10970</strain>
    </source>
</reference>
<name>A0A8A1UDP5_STRR1</name>
<dbReference type="GeneID" id="66852286"/>
<evidence type="ECO:0000313" key="2">
    <source>
        <dbReference type="Proteomes" id="UP000011074"/>
    </source>
</evidence>
<dbReference type="AlphaFoldDB" id="A0A8A1UDP5"/>
<evidence type="ECO:0000313" key="1">
    <source>
        <dbReference type="EMBL" id="QST78806.1"/>
    </source>
</evidence>
<organism evidence="1 2">
    <name type="scientific">Streptomyces rimosus subsp. rimosus (strain ATCC 10970 / DSM 40260 / JCM 4667 / NRRL 2234)</name>
    <dbReference type="NCBI Taxonomy" id="1265868"/>
    <lineage>
        <taxon>Bacteria</taxon>
        <taxon>Bacillati</taxon>
        <taxon>Actinomycetota</taxon>
        <taxon>Actinomycetes</taxon>
        <taxon>Kitasatosporales</taxon>
        <taxon>Streptomycetaceae</taxon>
        <taxon>Streptomyces</taxon>
    </lineage>
</organism>
<gene>
    <name evidence="1" type="ORF">SRIM_000160</name>
</gene>
<sequence>MTQRPAQCAKGRRPRLVYVPAGAMEMLGPYPLIERPGIVAAQRTLRRCHRELFVVDRLRADGTRARGALDGVTITRTVTMFKPGRHAAG</sequence>
<reference evidence="1" key="2">
    <citation type="submission" date="2020-01" db="EMBL/GenBank/DDBJ databases">
        <authorList>
            <person name="Algora L."/>
            <person name="Schniete J.K."/>
            <person name="MacFadyen A."/>
            <person name="Hoskisson P.A."/>
            <person name="Hunter I.S."/>
            <person name="Herron P.R."/>
        </authorList>
    </citation>
    <scope>NUCLEOTIDE SEQUENCE</scope>
    <source>
        <strain evidence="1">ATCC 10970</strain>
    </source>
</reference>
<dbReference type="EMBL" id="CP048261">
    <property type="protein sequence ID" value="QST78806.1"/>
    <property type="molecule type" value="Genomic_DNA"/>
</dbReference>